<dbReference type="NCBIfam" id="NF003501">
    <property type="entry name" value="PRK05170.1-5"/>
    <property type="match status" value="1"/>
</dbReference>
<dbReference type="NCBIfam" id="NF003507">
    <property type="entry name" value="PRK05170.2-5"/>
    <property type="match status" value="1"/>
</dbReference>
<dbReference type="Proteomes" id="UP000285908">
    <property type="component" value="Unassembled WGS sequence"/>
</dbReference>
<accession>A0A438AKF7</accession>
<dbReference type="InterPro" id="IPR005358">
    <property type="entry name" value="Puta_zinc/iron-chelating_dom"/>
</dbReference>
<dbReference type="PIRSF" id="PIRSF006173">
    <property type="entry name" value="UCP006173"/>
    <property type="match status" value="1"/>
</dbReference>
<evidence type="ECO:0000313" key="3">
    <source>
        <dbReference type="EMBL" id="RVV99124.1"/>
    </source>
</evidence>
<dbReference type="Pfam" id="PF03692">
    <property type="entry name" value="CxxCxxCC"/>
    <property type="match status" value="1"/>
</dbReference>
<dbReference type="AlphaFoldDB" id="A0A438AKF7"/>
<evidence type="ECO:0000313" key="4">
    <source>
        <dbReference type="Proteomes" id="UP000285908"/>
    </source>
</evidence>
<organism evidence="3 4">
    <name type="scientific">Mesobaculum littorinae</name>
    <dbReference type="NCBI Taxonomy" id="2486419"/>
    <lineage>
        <taxon>Bacteria</taxon>
        <taxon>Pseudomonadati</taxon>
        <taxon>Pseudomonadota</taxon>
        <taxon>Alphaproteobacteria</taxon>
        <taxon>Rhodobacterales</taxon>
        <taxon>Roseobacteraceae</taxon>
        <taxon>Mesobaculum</taxon>
    </lineage>
</organism>
<protein>
    <recommendedName>
        <fullName evidence="1">UPF0260 protein EKE94_00040</fullName>
    </recommendedName>
</protein>
<proteinExistence type="inferred from homology"/>
<evidence type="ECO:0000256" key="1">
    <source>
        <dbReference type="HAMAP-Rule" id="MF_00676"/>
    </source>
</evidence>
<dbReference type="OrthoDB" id="9786855at2"/>
<feature type="compositionally biased region" description="Basic and acidic residues" evidence="2">
    <location>
        <begin position="1"/>
        <end position="35"/>
    </location>
</feature>
<keyword evidence="4" id="KW-1185">Reference proteome</keyword>
<dbReference type="RefSeq" id="WP_127904565.1">
    <property type="nucleotide sequence ID" value="NZ_RQXX01000001.1"/>
</dbReference>
<dbReference type="PANTHER" id="PTHR37421">
    <property type="entry name" value="UPF0260 PROTEIN YCGN"/>
    <property type="match status" value="1"/>
</dbReference>
<sequence>MAEHDRSDGRSDDRSDGHRETARDPIPRDRLRPRYWDTTPLDQMTPREWEALCDGCGKCCLNKLEDEETGEVALTRISCRLFDDGSCRCAQYEIRKQFVPECVVLSPRNLPEVAYWMPATCAYRLLWEGKPLYDWHPLISGTPESVHDAGVSARGITIPEFEIPEEEWEDHIIEEPGT</sequence>
<comment type="similarity">
    <text evidence="1">Belongs to the UPF0260 family.</text>
</comment>
<dbReference type="InterPro" id="IPR008228">
    <property type="entry name" value="UCP006173"/>
</dbReference>
<reference evidence="3 4" key="1">
    <citation type="submission" date="2018-11" db="EMBL/GenBank/DDBJ databases">
        <title>Mesobaculum littorinae gen. nov., sp. nov., isolated from Littorina scabra that represents a novel genus of the order Rhodobacteraceae.</title>
        <authorList>
            <person name="Li F."/>
        </authorList>
    </citation>
    <scope>NUCLEOTIDE SEQUENCE [LARGE SCALE GENOMIC DNA]</scope>
    <source>
        <strain evidence="3 4">M0103</strain>
    </source>
</reference>
<name>A0A438AKF7_9RHOB</name>
<dbReference type="EMBL" id="RQXX01000001">
    <property type="protein sequence ID" value="RVV99124.1"/>
    <property type="molecule type" value="Genomic_DNA"/>
</dbReference>
<feature type="region of interest" description="Disordered" evidence="2">
    <location>
        <begin position="1"/>
        <end position="37"/>
    </location>
</feature>
<gene>
    <name evidence="3" type="ORF">EKE94_00040</name>
</gene>
<comment type="caution">
    <text evidence="3">The sequence shown here is derived from an EMBL/GenBank/DDBJ whole genome shotgun (WGS) entry which is preliminary data.</text>
</comment>
<dbReference type="HAMAP" id="MF_00676">
    <property type="entry name" value="UPF0260"/>
    <property type="match status" value="1"/>
</dbReference>
<dbReference type="PANTHER" id="PTHR37421:SF1">
    <property type="entry name" value="UPF0260 PROTEIN YCGN"/>
    <property type="match status" value="1"/>
</dbReference>
<evidence type="ECO:0000256" key="2">
    <source>
        <dbReference type="SAM" id="MobiDB-lite"/>
    </source>
</evidence>